<dbReference type="InterPro" id="IPR041657">
    <property type="entry name" value="HTH_17"/>
</dbReference>
<evidence type="ECO:0000259" key="2">
    <source>
        <dbReference type="Pfam" id="PF12728"/>
    </source>
</evidence>
<organism evidence="3 4">
    <name type="scientific">Paeniglutamicibacter cryotolerans</name>
    <dbReference type="NCBI Taxonomy" id="670079"/>
    <lineage>
        <taxon>Bacteria</taxon>
        <taxon>Bacillati</taxon>
        <taxon>Actinomycetota</taxon>
        <taxon>Actinomycetes</taxon>
        <taxon>Micrococcales</taxon>
        <taxon>Micrococcaceae</taxon>
        <taxon>Paeniglutamicibacter</taxon>
    </lineage>
</organism>
<dbReference type="InterPro" id="IPR010093">
    <property type="entry name" value="SinI_DNA-bd"/>
</dbReference>
<dbReference type="RefSeq" id="WP_246380357.1">
    <property type="nucleotide sequence ID" value="NZ_BAABGK010000036.1"/>
</dbReference>
<keyword evidence="4" id="KW-1185">Reference proteome</keyword>
<dbReference type="InterPro" id="IPR009061">
    <property type="entry name" value="DNA-bd_dom_put_sf"/>
</dbReference>
<evidence type="ECO:0000313" key="3">
    <source>
        <dbReference type="EMBL" id="MBB2994772.1"/>
    </source>
</evidence>
<feature type="domain" description="Helix-turn-helix" evidence="2">
    <location>
        <begin position="75"/>
        <end position="124"/>
    </location>
</feature>
<dbReference type="EMBL" id="JACHVS010000001">
    <property type="protein sequence ID" value="MBB2994772.1"/>
    <property type="molecule type" value="Genomic_DNA"/>
</dbReference>
<evidence type="ECO:0000313" key="4">
    <source>
        <dbReference type="Proteomes" id="UP000523000"/>
    </source>
</evidence>
<name>A0A839QNI0_9MICC</name>
<dbReference type="InterPro" id="IPR036388">
    <property type="entry name" value="WH-like_DNA-bd_sf"/>
</dbReference>
<dbReference type="SUPFAM" id="SSF46955">
    <property type="entry name" value="Putative DNA-binding domain"/>
    <property type="match status" value="1"/>
</dbReference>
<dbReference type="GO" id="GO:0003677">
    <property type="term" value="F:DNA binding"/>
    <property type="evidence" value="ECO:0007669"/>
    <property type="project" value="InterPro"/>
</dbReference>
<reference evidence="3 4" key="1">
    <citation type="submission" date="2020-08" db="EMBL/GenBank/DDBJ databases">
        <title>Sequencing the genomes of 1000 actinobacteria strains.</title>
        <authorList>
            <person name="Klenk H.-P."/>
        </authorList>
    </citation>
    <scope>NUCLEOTIDE SEQUENCE [LARGE SCALE GENOMIC DNA]</scope>
    <source>
        <strain evidence="3 4">DSM 22826</strain>
    </source>
</reference>
<evidence type="ECO:0000256" key="1">
    <source>
        <dbReference type="SAM" id="MobiDB-lite"/>
    </source>
</evidence>
<gene>
    <name evidence="3" type="ORF">E9229_000963</name>
</gene>
<dbReference type="Proteomes" id="UP000523000">
    <property type="component" value="Unassembled WGS sequence"/>
</dbReference>
<dbReference type="AlphaFoldDB" id="A0A839QNI0"/>
<sequence>MPAHMSSLIKAITHPALGVKEAGSLRASLAESADVTVFVNGTALRLPDGARDALLDALTRFARGESVTISTAESLLNTSQAAQLAGVSASYLRQLTDSGAIPVEYRGSHRRIRPADVQAWLDSRAGAAHKSAAGGDQGIPPALSGPGSRA</sequence>
<dbReference type="NCBIfam" id="TIGR01764">
    <property type="entry name" value="excise"/>
    <property type="match status" value="1"/>
</dbReference>
<comment type="caution">
    <text evidence="3">The sequence shown here is derived from an EMBL/GenBank/DDBJ whole genome shotgun (WGS) entry which is preliminary data.</text>
</comment>
<accession>A0A839QNI0</accession>
<proteinExistence type="predicted"/>
<feature type="region of interest" description="Disordered" evidence="1">
    <location>
        <begin position="129"/>
        <end position="150"/>
    </location>
</feature>
<dbReference type="Pfam" id="PF12728">
    <property type="entry name" value="HTH_17"/>
    <property type="match status" value="1"/>
</dbReference>
<dbReference type="Gene3D" id="1.10.10.10">
    <property type="entry name" value="Winged helix-like DNA-binding domain superfamily/Winged helix DNA-binding domain"/>
    <property type="match status" value="1"/>
</dbReference>
<protein>
    <submittedName>
        <fullName evidence="3">Excisionase family DNA binding protein</fullName>
    </submittedName>
</protein>